<dbReference type="AlphaFoldDB" id="A0AAD7FDG9"/>
<dbReference type="EMBL" id="JARKIF010000030">
    <property type="protein sequence ID" value="KAJ7612569.1"/>
    <property type="molecule type" value="Genomic_DNA"/>
</dbReference>
<protein>
    <recommendedName>
        <fullName evidence="3">F-box domain-containing protein</fullName>
    </recommendedName>
</protein>
<accession>A0AAD7FDG9</accession>
<gene>
    <name evidence="1" type="ORF">FB45DRAFT_1009207</name>
</gene>
<proteinExistence type="predicted"/>
<reference evidence="1" key="1">
    <citation type="submission" date="2023-03" db="EMBL/GenBank/DDBJ databases">
        <title>Massive genome expansion in bonnet fungi (Mycena s.s.) driven by repeated elements and novel gene families across ecological guilds.</title>
        <authorList>
            <consortium name="Lawrence Berkeley National Laboratory"/>
            <person name="Harder C.B."/>
            <person name="Miyauchi S."/>
            <person name="Viragh M."/>
            <person name="Kuo A."/>
            <person name="Thoen E."/>
            <person name="Andreopoulos B."/>
            <person name="Lu D."/>
            <person name="Skrede I."/>
            <person name="Drula E."/>
            <person name="Henrissat B."/>
            <person name="Morin E."/>
            <person name="Kohler A."/>
            <person name="Barry K."/>
            <person name="LaButti K."/>
            <person name="Morin E."/>
            <person name="Salamov A."/>
            <person name="Lipzen A."/>
            <person name="Mereny Z."/>
            <person name="Hegedus B."/>
            <person name="Baldrian P."/>
            <person name="Stursova M."/>
            <person name="Weitz H."/>
            <person name="Taylor A."/>
            <person name="Grigoriev I.V."/>
            <person name="Nagy L.G."/>
            <person name="Martin F."/>
            <person name="Kauserud H."/>
        </authorList>
    </citation>
    <scope>NUCLEOTIDE SEQUENCE</scope>
    <source>
        <strain evidence="1">9284</strain>
    </source>
</reference>
<dbReference type="InterPro" id="IPR032675">
    <property type="entry name" value="LRR_dom_sf"/>
</dbReference>
<evidence type="ECO:0000313" key="2">
    <source>
        <dbReference type="Proteomes" id="UP001221142"/>
    </source>
</evidence>
<organism evidence="1 2">
    <name type="scientific">Roridomyces roridus</name>
    <dbReference type="NCBI Taxonomy" id="1738132"/>
    <lineage>
        <taxon>Eukaryota</taxon>
        <taxon>Fungi</taxon>
        <taxon>Dikarya</taxon>
        <taxon>Basidiomycota</taxon>
        <taxon>Agaricomycotina</taxon>
        <taxon>Agaricomycetes</taxon>
        <taxon>Agaricomycetidae</taxon>
        <taxon>Agaricales</taxon>
        <taxon>Marasmiineae</taxon>
        <taxon>Mycenaceae</taxon>
        <taxon>Roridomyces</taxon>
    </lineage>
</organism>
<evidence type="ECO:0000313" key="1">
    <source>
        <dbReference type="EMBL" id="KAJ7612569.1"/>
    </source>
</evidence>
<dbReference type="SUPFAM" id="SSF52047">
    <property type="entry name" value="RNI-like"/>
    <property type="match status" value="1"/>
</dbReference>
<keyword evidence="2" id="KW-1185">Reference proteome</keyword>
<sequence length="516" mass="58234">MHRFFQISELVELLCSHAAVERPAEWETTKNPELAALARTNSSVFFSHAIPLIWSSVTLDNLLRCCLPADCFDHEVSPMRNFTSKLEVLRPLRDEDFERILFYAPYIKFLSSFQDSVDLDSFSSGNSNSWFSRNKLPNLWGICWEDHLDDESPYLSDFLSPELTMIHFSYLSFNGIEDVCGLANSCPQLRDVVFPTDNVLEPEWGLEDMNSAISECLRGLHFLETLVVHELDHEAFGHVSRIPSLRSLRVDKIPSSIPIPGQPFFPSLQTLQLISETDQLSRFLGRCINIPLATFVASFHTLATQDDTHRVFAAAASGISHTSMRSFSFYAGYQDPNTQPNHATQSIRASSFRQLFCFANMTSVTIQSDTGVDLDDNTVEDMARSWPRIERLDLQSQFRFGNPTPRASVGCLRAFAKYCPNLGWLCMTFDTRAIPAPLNESPIVQKMESLIVATSPIGVESAQPIAAFLASAFPSLKNVSIMPQGDPEEEYLIKEWAMAYPNFRGWHEVKSLLNKM</sequence>
<dbReference type="Proteomes" id="UP001221142">
    <property type="component" value="Unassembled WGS sequence"/>
</dbReference>
<comment type="caution">
    <text evidence="1">The sequence shown here is derived from an EMBL/GenBank/DDBJ whole genome shotgun (WGS) entry which is preliminary data.</text>
</comment>
<dbReference type="Gene3D" id="3.80.10.10">
    <property type="entry name" value="Ribonuclease Inhibitor"/>
    <property type="match status" value="1"/>
</dbReference>
<evidence type="ECO:0008006" key="3">
    <source>
        <dbReference type="Google" id="ProtNLM"/>
    </source>
</evidence>
<name>A0AAD7FDG9_9AGAR</name>